<proteinExistence type="predicted"/>
<keyword evidence="1" id="KW-0472">Membrane</keyword>
<evidence type="ECO:0000313" key="2">
    <source>
        <dbReference type="EMBL" id="MBP1081923.1"/>
    </source>
</evidence>
<keyword evidence="1" id="KW-0812">Transmembrane</keyword>
<dbReference type="RefSeq" id="WP_158320314.1">
    <property type="nucleotide sequence ID" value="NZ_JAFDST010000002.1"/>
</dbReference>
<gene>
    <name evidence="2" type="ORF">JOC74_002416</name>
</gene>
<feature type="transmembrane region" description="Helical" evidence="1">
    <location>
        <begin position="27"/>
        <end position="45"/>
    </location>
</feature>
<reference evidence="2 3" key="1">
    <citation type="submission" date="2021-01" db="EMBL/GenBank/DDBJ databases">
        <title>Genomic Encyclopedia of Type Strains, Phase IV (KMG-IV): sequencing the most valuable type-strain genomes for metagenomic binning, comparative biology and taxonomic classification.</title>
        <authorList>
            <person name="Goeker M."/>
        </authorList>
    </citation>
    <scope>NUCLEOTIDE SEQUENCE [LARGE SCALE GENOMIC DNA]</scope>
    <source>
        <strain evidence="2 3">DSM 103394</strain>
    </source>
</reference>
<dbReference type="EMBL" id="JAFDST010000002">
    <property type="protein sequence ID" value="MBP1081923.1"/>
    <property type="molecule type" value="Genomic_DNA"/>
</dbReference>
<dbReference type="Proteomes" id="UP000674416">
    <property type="component" value="Unassembled WGS sequence"/>
</dbReference>
<name>A0ABS4CWM2_9BACI</name>
<keyword evidence="3" id="KW-1185">Reference proteome</keyword>
<accession>A0ABS4CWM2</accession>
<keyword evidence="1" id="KW-1133">Transmembrane helix</keyword>
<organism evidence="2 3">
    <name type="scientific">Bacillus capparidis</name>
    <dbReference type="NCBI Taxonomy" id="1840411"/>
    <lineage>
        <taxon>Bacteria</taxon>
        <taxon>Bacillati</taxon>
        <taxon>Bacillota</taxon>
        <taxon>Bacilli</taxon>
        <taxon>Bacillales</taxon>
        <taxon>Bacillaceae</taxon>
        <taxon>Bacillus</taxon>
    </lineage>
</organism>
<comment type="caution">
    <text evidence="2">The sequence shown here is derived from an EMBL/GenBank/DDBJ whole genome shotgun (WGS) entry which is preliminary data.</text>
</comment>
<evidence type="ECO:0000313" key="3">
    <source>
        <dbReference type="Proteomes" id="UP000674416"/>
    </source>
</evidence>
<evidence type="ECO:0000256" key="1">
    <source>
        <dbReference type="SAM" id="Phobius"/>
    </source>
</evidence>
<protein>
    <submittedName>
        <fullName evidence="2">Uncharacterized protein</fullName>
    </submittedName>
</protein>
<sequence length="46" mass="5219">MIGLLAAFVFLKNTVFCLTTTKIYAIAMGEHMISFMLLGMLHALWR</sequence>